<dbReference type="EMBL" id="FTPL01000001">
    <property type="protein sequence ID" value="SIT75695.1"/>
    <property type="molecule type" value="Genomic_DNA"/>
</dbReference>
<evidence type="ECO:0000256" key="1">
    <source>
        <dbReference type="ARBA" id="ARBA00001946"/>
    </source>
</evidence>
<feature type="domain" description="Nudix hydrolase" evidence="4">
    <location>
        <begin position="1"/>
        <end position="126"/>
    </location>
</feature>
<keyword evidence="2 3" id="KW-0378">Hydrolase</keyword>
<dbReference type="Gene3D" id="3.90.79.10">
    <property type="entry name" value="Nucleoside Triphosphate Pyrophosphohydrolase"/>
    <property type="match status" value="1"/>
</dbReference>
<dbReference type="GO" id="GO:0016787">
    <property type="term" value="F:hydrolase activity"/>
    <property type="evidence" value="ECO:0007669"/>
    <property type="project" value="UniProtKB-KW"/>
</dbReference>
<accession>A0A1U7PLX0</accession>
<proteinExistence type="inferred from homology"/>
<dbReference type="PROSITE" id="PS51462">
    <property type="entry name" value="NUDIX"/>
    <property type="match status" value="1"/>
</dbReference>
<comment type="cofactor">
    <cofactor evidence="1">
        <name>Mg(2+)</name>
        <dbReference type="ChEBI" id="CHEBI:18420"/>
    </cofactor>
</comment>
<evidence type="ECO:0000256" key="3">
    <source>
        <dbReference type="RuleBase" id="RU003476"/>
    </source>
</evidence>
<evidence type="ECO:0000313" key="5">
    <source>
        <dbReference type="EMBL" id="SIT75695.1"/>
    </source>
</evidence>
<organism evidence="5 6">
    <name type="scientific">Edaphobacillus lindanitolerans</name>
    <dbReference type="NCBI Taxonomy" id="550447"/>
    <lineage>
        <taxon>Bacteria</taxon>
        <taxon>Bacillati</taxon>
        <taxon>Bacillota</taxon>
        <taxon>Bacilli</taxon>
        <taxon>Bacillales</taxon>
        <taxon>Bacillaceae</taxon>
        <taxon>Edaphobacillus</taxon>
    </lineage>
</organism>
<sequence>MTWKGAAAVCVNGDGQLLMVLQGTPEEEKKWAVPCGGLEKGESFEACCLRELNEETGFEGSVVRPLFHKKNEEVDVRYYEVMLTGGCMTIDDPDGLIHEVAWKGADEMAGLILSFPEDRDLLDSILSLISRQPI</sequence>
<reference evidence="6" key="1">
    <citation type="submission" date="2017-01" db="EMBL/GenBank/DDBJ databases">
        <authorList>
            <person name="Varghese N."/>
            <person name="Submissions S."/>
        </authorList>
    </citation>
    <scope>NUCLEOTIDE SEQUENCE [LARGE SCALE GENOMIC DNA]</scope>
    <source>
        <strain evidence="6">MNA4</strain>
    </source>
</reference>
<gene>
    <name evidence="5" type="ORF">SAMN05428946_1186</name>
</gene>
<dbReference type="PRINTS" id="PR00502">
    <property type="entry name" value="NUDIXFAMILY"/>
</dbReference>
<dbReference type="PANTHER" id="PTHR43046">
    <property type="entry name" value="GDP-MANNOSE MANNOSYL HYDROLASE"/>
    <property type="match status" value="1"/>
</dbReference>
<dbReference type="AlphaFoldDB" id="A0A1U7PLX0"/>
<comment type="similarity">
    <text evidence="3">Belongs to the Nudix hydrolase family.</text>
</comment>
<name>A0A1U7PLX0_9BACI</name>
<dbReference type="OrthoDB" id="9787880at2"/>
<dbReference type="GO" id="GO:0016740">
    <property type="term" value="F:transferase activity"/>
    <property type="evidence" value="ECO:0007669"/>
    <property type="project" value="UniProtKB-KW"/>
</dbReference>
<protein>
    <submittedName>
        <fullName evidence="5">Aminoglycoside 6'-N-acetyltransferase</fullName>
    </submittedName>
</protein>
<dbReference type="InterPro" id="IPR000086">
    <property type="entry name" value="NUDIX_hydrolase_dom"/>
</dbReference>
<keyword evidence="6" id="KW-1185">Reference proteome</keyword>
<keyword evidence="5" id="KW-0808">Transferase</keyword>
<dbReference type="Proteomes" id="UP000187550">
    <property type="component" value="Unassembled WGS sequence"/>
</dbReference>
<dbReference type="PANTHER" id="PTHR43046:SF2">
    <property type="entry name" value="8-OXO-DGTP DIPHOSPHATASE-RELATED"/>
    <property type="match status" value="1"/>
</dbReference>
<dbReference type="InterPro" id="IPR015797">
    <property type="entry name" value="NUDIX_hydrolase-like_dom_sf"/>
</dbReference>
<dbReference type="PROSITE" id="PS00893">
    <property type="entry name" value="NUDIX_BOX"/>
    <property type="match status" value="1"/>
</dbReference>
<dbReference type="InterPro" id="IPR020084">
    <property type="entry name" value="NUDIX_hydrolase_CS"/>
</dbReference>
<dbReference type="SUPFAM" id="SSF55811">
    <property type="entry name" value="Nudix"/>
    <property type="match status" value="1"/>
</dbReference>
<dbReference type="Pfam" id="PF00293">
    <property type="entry name" value="NUDIX"/>
    <property type="match status" value="1"/>
</dbReference>
<dbReference type="InterPro" id="IPR020476">
    <property type="entry name" value="Nudix_hydrolase"/>
</dbReference>
<evidence type="ECO:0000259" key="4">
    <source>
        <dbReference type="PROSITE" id="PS51462"/>
    </source>
</evidence>
<evidence type="ECO:0000256" key="2">
    <source>
        <dbReference type="ARBA" id="ARBA00022801"/>
    </source>
</evidence>
<dbReference type="RefSeq" id="WP_076757384.1">
    <property type="nucleotide sequence ID" value="NZ_FTPL01000001.1"/>
</dbReference>
<dbReference type="STRING" id="550447.SAMN05428946_1186"/>
<evidence type="ECO:0000313" key="6">
    <source>
        <dbReference type="Proteomes" id="UP000187550"/>
    </source>
</evidence>
<dbReference type="CDD" id="cd02883">
    <property type="entry name" value="NUDIX_Hydrolase"/>
    <property type="match status" value="1"/>
</dbReference>